<evidence type="ECO:0000313" key="1">
    <source>
        <dbReference type="EMBL" id="RKR02610.1"/>
    </source>
</evidence>
<name>A0A420WVL9_9GAMM</name>
<dbReference type="RefSeq" id="WP_121173243.1">
    <property type="nucleotide sequence ID" value="NZ_RBIN01000006.1"/>
</dbReference>
<dbReference type="EMBL" id="RBIN01000006">
    <property type="protein sequence ID" value="RKR02610.1"/>
    <property type="molecule type" value="Genomic_DNA"/>
</dbReference>
<dbReference type="Proteomes" id="UP000281975">
    <property type="component" value="Unassembled WGS sequence"/>
</dbReference>
<comment type="caution">
    <text evidence="1">The sequence shown here is derived from an EMBL/GenBank/DDBJ whole genome shotgun (WGS) entry which is preliminary data.</text>
</comment>
<proteinExistence type="predicted"/>
<keyword evidence="2" id="KW-1185">Reference proteome</keyword>
<dbReference type="AlphaFoldDB" id="A0A420WVL9"/>
<accession>A0A420WVL9</accession>
<dbReference type="OrthoDB" id="6169963at2"/>
<evidence type="ECO:0000313" key="2">
    <source>
        <dbReference type="Proteomes" id="UP000281975"/>
    </source>
</evidence>
<organism evidence="1 2">
    <name type="scientific">Kushneria sinocarnis</name>
    <dbReference type="NCBI Taxonomy" id="595502"/>
    <lineage>
        <taxon>Bacteria</taxon>
        <taxon>Pseudomonadati</taxon>
        <taxon>Pseudomonadota</taxon>
        <taxon>Gammaproteobacteria</taxon>
        <taxon>Oceanospirillales</taxon>
        <taxon>Halomonadaceae</taxon>
        <taxon>Kushneria</taxon>
    </lineage>
</organism>
<protein>
    <submittedName>
        <fullName evidence="1">Uncharacterized protein</fullName>
    </submittedName>
</protein>
<sequence>MSTAHLKGGPLSRRAAVMCAHANFRLYLDQAKRYRYRIESHALPDGTHDENDAAEFIRTACGVTSRAELDHDREAAMMFERIVDDYRAWQRRQAAMARGA</sequence>
<gene>
    <name evidence="1" type="ORF">C7446_2328</name>
</gene>
<reference evidence="1 2" key="1">
    <citation type="submission" date="2018-10" db="EMBL/GenBank/DDBJ databases">
        <title>Genomic Encyclopedia of Type Strains, Phase IV (KMG-IV): sequencing the most valuable type-strain genomes for metagenomic binning, comparative biology and taxonomic classification.</title>
        <authorList>
            <person name="Goeker M."/>
        </authorList>
    </citation>
    <scope>NUCLEOTIDE SEQUENCE [LARGE SCALE GENOMIC DNA]</scope>
    <source>
        <strain evidence="1 2">DSM 23229</strain>
    </source>
</reference>